<reference evidence="3" key="3">
    <citation type="submission" date="2015-04" db="EMBL/GenBank/DDBJ databases">
        <authorList>
            <consortium name="FlyBase"/>
        </authorList>
    </citation>
    <scope>NUCLEOTIDE SEQUENCE</scope>
    <source>
        <strain evidence="3">W501</strain>
    </source>
</reference>
<dbReference type="Bgee" id="FBgn0184594">
    <property type="expression patterns" value="Expressed in embryo and 3 other cell types or tissues"/>
</dbReference>
<evidence type="ECO:0000256" key="1">
    <source>
        <dbReference type="SAM" id="MobiDB-lite"/>
    </source>
</evidence>
<reference evidence="3" key="1">
    <citation type="journal article" date="2013" name="Genome Res.">
        <title>A second-generation assembly of the Drosophila simulans genome provides new insights into patterns of lineage-specific divergence.</title>
        <authorList>
            <person name="Hu T.T."/>
            <person name="Eisen M.B."/>
            <person name="Thornton K.R."/>
            <person name="Andolfatto P."/>
        </authorList>
    </citation>
    <scope>NUCLEOTIDE SEQUENCE [LARGE SCALE GENOMIC DNA]</scope>
    <source>
        <strain evidence="3">W501</strain>
    </source>
</reference>
<dbReference type="AlphaFoldDB" id="A0A0J9RSN6"/>
<feature type="region of interest" description="Disordered" evidence="1">
    <location>
        <begin position="300"/>
        <end position="349"/>
    </location>
</feature>
<dbReference type="KEGG" id="dsi:Dsimw501_GD12869"/>
<feature type="signal peptide" evidence="2">
    <location>
        <begin position="1"/>
        <end position="19"/>
    </location>
</feature>
<dbReference type="PANTHER" id="PTHR35711:SF1">
    <property type="entry name" value="ECTODERMAL, ISOFORM F"/>
    <property type="match status" value="1"/>
</dbReference>
<proteinExistence type="predicted"/>
<sequence length="581" mass="62231">MKFVILLCVLSALLLQIEASPLQRLSRSERAVSRQQTVNNEVAPAVAPASDDDDDDDDEDDDDEPDLGDLIDDDDDDDEEEDDDEDEEDDTPQGQAAPAATASDDDEEEDDDDDDYLDRLFDDILGDDEDEDDDDETPAATAQQSAVAAAPAQNLDEVAPAAAVNVSAGISDGVDLPAESGNAAEVLAAGNAADESVSAAVAPAQNAAASSSNNEGIAGDDDEEADDDDDDDDDDIIGDDIIEARREARDLKNNVIDMSTDAFQARHNHFIDAIFSRINRIVSENYDPYVVNLTGRSALPNAASGSNVKAANKKQSTSSKVGGHKKLKNTRSEPRSGNSNQEAREAAVKLQEQLTQLQSELAIKAVEKRPNPTSPATESESDSGSPKAETRTVSGPKTGQKKSSNKQNTKKASGLKSGNYNQPAGVSKAGASSNGAVEKLQKAEGRLSGLASLKRVGNVKVISDAEGRNSTIKAKFTLGPLVLRVEKSFKKGSVRSVKSATARTNEMMGRIKFSVLDDRATLMSIKVQQPKQVEVESKDNHDRTREFVWRRTPKIAKLVNEKLKLAAESLFAPQGVEVVRL</sequence>
<dbReference type="Proteomes" id="UP000035880">
    <property type="component" value="Chromosome 3L"/>
</dbReference>
<evidence type="ECO:0008006" key="4">
    <source>
        <dbReference type="Google" id="ProtNLM"/>
    </source>
</evidence>
<organism evidence="3">
    <name type="scientific">Drosophila simulans</name>
    <name type="common">Fruit fly</name>
    <dbReference type="NCBI Taxonomy" id="7240"/>
    <lineage>
        <taxon>Eukaryota</taxon>
        <taxon>Metazoa</taxon>
        <taxon>Ecdysozoa</taxon>
        <taxon>Arthropoda</taxon>
        <taxon>Hexapoda</taxon>
        <taxon>Insecta</taxon>
        <taxon>Pterygota</taxon>
        <taxon>Neoptera</taxon>
        <taxon>Endopterygota</taxon>
        <taxon>Diptera</taxon>
        <taxon>Brachycera</taxon>
        <taxon>Muscomorpha</taxon>
        <taxon>Ephydroidea</taxon>
        <taxon>Drosophilidae</taxon>
        <taxon>Drosophila</taxon>
        <taxon>Sophophora</taxon>
    </lineage>
</organism>
<gene>
    <name evidence="3" type="primary">Dsim\GD12869</name>
    <name evidence="3" type="ORF">Dsimw501_GD12869</name>
</gene>
<feature type="compositionally biased region" description="Low complexity" evidence="1">
    <location>
        <begin position="139"/>
        <end position="151"/>
    </location>
</feature>
<feature type="chain" id="PRO_5005322005" description="Ectodermal" evidence="2">
    <location>
        <begin position="20"/>
        <end position="581"/>
    </location>
</feature>
<dbReference type="OrthoDB" id="6381952at2759"/>
<feature type="compositionally biased region" description="Acidic residues" evidence="1">
    <location>
        <begin position="103"/>
        <end position="116"/>
    </location>
</feature>
<feature type="compositionally biased region" description="Polar residues" evidence="1">
    <location>
        <begin position="416"/>
        <end position="434"/>
    </location>
</feature>
<feature type="compositionally biased region" description="Acidic residues" evidence="1">
    <location>
        <begin position="218"/>
        <end position="236"/>
    </location>
</feature>
<dbReference type="PANTHER" id="PTHR35711">
    <property type="entry name" value="EXPRESSED PROTEIN"/>
    <property type="match status" value="1"/>
</dbReference>
<feature type="compositionally biased region" description="Low complexity" evidence="1">
    <location>
        <begin position="92"/>
        <end position="102"/>
    </location>
</feature>
<protein>
    <recommendedName>
        <fullName evidence="4">Ectodermal</fullName>
    </recommendedName>
</protein>
<feature type="compositionally biased region" description="Polar residues" evidence="1">
    <location>
        <begin position="303"/>
        <end position="320"/>
    </location>
</feature>
<feature type="compositionally biased region" description="Acidic residues" evidence="1">
    <location>
        <begin position="50"/>
        <end position="91"/>
    </location>
</feature>
<feature type="compositionally biased region" description="Polar residues" evidence="1">
    <location>
        <begin position="374"/>
        <end position="384"/>
    </location>
</feature>
<feature type="region of interest" description="Disordered" evidence="1">
    <location>
        <begin position="191"/>
        <end position="236"/>
    </location>
</feature>
<evidence type="ECO:0000256" key="2">
    <source>
        <dbReference type="SAM" id="SignalP"/>
    </source>
</evidence>
<feature type="region of interest" description="Disordered" evidence="1">
    <location>
        <begin position="365"/>
        <end position="434"/>
    </location>
</feature>
<reference evidence="3" key="2">
    <citation type="submission" date="2014-06" db="EMBL/GenBank/DDBJ databases">
        <authorList>
            <person name="Hu T."/>
            <person name="Eisen M.B."/>
            <person name="Thornton K.R."/>
            <person name="Andolfatto P."/>
        </authorList>
    </citation>
    <scope>NUCLEOTIDE SEQUENCE</scope>
    <source>
        <strain evidence="3">W501</strain>
    </source>
</reference>
<feature type="compositionally biased region" description="Acidic residues" evidence="1">
    <location>
        <begin position="124"/>
        <end position="137"/>
    </location>
</feature>
<accession>A0A0J9RSN6</accession>
<feature type="compositionally biased region" description="Low complexity" evidence="1">
    <location>
        <begin position="191"/>
        <end position="217"/>
    </location>
</feature>
<keyword evidence="2" id="KW-0732">Signal</keyword>
<dbReference type="EMBL" id="CM002912">
    <property type="protein sequence ID" value="KMY98826.1"/>
    <property type="molecule type" value="Genomic_DNA"/>
</dbReference>
<evidence type="ECO:0000313" key="3">
    <source>
        <dbReference type="EMBL" id="KMY98826.1"/>
    </source>
</evidence>
<feature type="region of interest" description="Disordered" evidence="1">
    <location>
        <begin position="23"/>
        <end position="151"/>
    </location>
</feature>
<name>A0A0J9RSN6_DROSI</name>